<evidence type="ECO:0000259" key="1">
    <source>
        <dbReference type="Pfam" id="PF00248"/>
    </source>
</evidence>
<feature type="domain" description="NADP-dependent oxidoreductase" evidence="1">
    <location>
        <begin position="118"/>
        <end position="280"/>
    </location>
</feature>
<dbReference type="InterPro" id="IPR023210">
    <property type="entry name" value="NADP_OxRdtase_dom"/>
</dbReference>
<organism evidence="2">
    <name type="scientific">uncultured Nocardioides sp</name>
    <dbReference type="NCBI Taxonomy" id="198441"/>
    <lineage>
        <taxon>Bacteria</taxon>
        <taxon>Bacillati</taxon>
        <taxon>Actinomycetota</taxon>
        <taxon>Actinomycetes</taxon>
        <taxon>Propionibacteriales</taxon>
        <taxon>Nocardioidaceae</taxon>
        <taxon>Nocardioides</taxon>
        <taxon>environmental samples</taxon>
    </lineage>
</organism>
<dbReference type="EMBL" id="CADCUP010000078">
    <property type="protein sequence ID" value="CAA9383787.1"/>
    <property type="molecule type" value="Genomic_DNA"/>
</dbReference>
<dbReference type="RefSeq" id="WP_295657597.1">
    <property type="nucleotide sequence ID" value="NZ_CADCUP010000078.1"/>
</dbReference>
<dbReference type="SUPFAM" id="SSF51430">
    <property type="entry name" value="NAD(P)-linked oxidoreductase"/>
    <property type="match status" value="1"/>
</dbReference>
<dbReference type="PANTHER" id="PTHR43364:SF6">
    <property type="entry name" value="OXIDOREDUCTASE-RELATED"/>
    <property type="match status" value="1"/>
</dbReference>
<proteinExistence type="predicted"/>
<dbReference type="Gene3D" id="3.20.20.100">
    <property type="entry name" value="NADP-dependent oxidoreductase domain"/>
    <property type="match status" value="2"/>
</dbReference>
<evidence type="ECO:0000313" key="2">
    <source>
        <dbReference type="EMBL" id="CAA9383787.1"/>
    </source>
</evidence>
<name>A0A6J4NC40_9ACTN</name>
<dbReference type="AlphaFoldDB" id="A0A6J4NC40"/>
<dbReference type="InterPro" id="IPR036812">
    <property type="entry name" value="NAD(P)_OxRdtase_dom_sf"/>
</dbReference>
<gene>
    <name evidence="2" type="ORF">AVDCRST_MAG06-1130</name>
</gene>
<dbReference type="InterPro" id="IPR050523">
    <property type="entry name" value="AKR_Detox_Biosynth"/>
</dbReference>
<protein>
    <submittedName>
        <fullName evidence="2">Aldo/keto reductase, SCO7087 family</fullName>
    </submittedName>
</protein>
<reference evidence="2" key="1">
    <citation type="submission" date="2020-02" db="EMBL/GenBank/DDBJ databases">
        <authorList>
            <person name="Meier V. D."/>
        </authorList>
    </citation>
    <scope>NUCLEOTIDE SEQUENCE</scope>
    <source>
        <strain evidence="2">AVDCRST_MAG06</strain>
    </source>
</reference>
<dbReference type="Pfam" id="PF00248">
    <property type="entry name" value="Aldo_ket_red"/>
    <property type="match status" value="2"/>
</dbReference>
<sequence>MTTLPTRTIGTDPARTRTVSCIALGAMLMGTRTDEATSFAILDRYVEAGGSLVDTSNNYAFWVDGTRGGESESLLGRWLRDRGIGDEISVATKMGARPDAPGKDITARMERQSAGLLGVSNHWTWSVERARALAAARGLPSYDVLQYAHTYLRPRTDQPYPWSPEGSSGAADGNVLSYVAATPGTTLVAYSPLLGGAYVRDDKPVGPQLDHPGTTARRTALAEVAAATGATPNQVVLSWLLGGGLPVVPLVGASSVAQLDETLAAASLELTADQRHRLDTAGTG</sequence>
<accession>A0A6J4NC40</accession>
<dbReference type="GO" id="GO:0005829">
    <property type="term" value="C:cytosol"/>
    <property type="evidence" value="ECO:0007669"/>
    <property type="project" value="TreeGrafter"/>
</dbReference>
<feature type="domain" description="NADP-dependent oxidoreductase" evidence="1">
    <location>
        <begin position="22"/>
        <end position="103"/>
    </location>
</feature>
<dbReference type="PANTHER" id="PTHR43364">
    <property type="entry name" value="NADH-SPECIFIC METHYLGLYOXAL REDUCTASE-RELATED"/>
    <property type="match status" value="1"/>
</dbReference>